<evidence type="ECO:0000313" key="1">
    <source>
        <dbReference type="EMBL" id="KIN98111.1"/>
    </source>
</evidence>
<protein>
    <submittedName>
        <fullName evidence="1">Uncharacterized protein</fullName>
    </submittedName>
</protein>
<organism evidence="1 2">
    <name type="scientific">Pisolithus tinctorius Marx 270</name>
    <dbReference type="NCBI Taxonomy" id="870435"/>
    <lineage>
        <taxon>Eukaryota</taxon>
        <taxon>Fungi</taxon>
        <taxon>Dikarya</taxon>
        <taxon>Basidiomycota</taxon>
        <taxon>Agaricomycotina</taxon>
        <taxon>Agaricomycetes</taxon>
        <taxon>Agaricomycetidae</taxon>
        <taxon>Boletales</taxon>
        <taxon>Sclerodermatineae</taxon>
        <taxon>Pisolithaceae</taxon>
        <taxon>Pisolithus</taxon>
    </lineage>
</organism>
<dbReference type="HOGENOM" id="CLU_2185063_0_0_1"/>
<name>A0A0C3JKK4_PISTI</name>
<reference evidence="1 2" key="1">
    <citation type="submission" date="2014-04" db="EMBL/GenBank/DDBJ databases">
        <authorList>
            <consortium name="DOE Joint Genome Institute"/>
            <person name="Kuo A."/>
            <person name="Kohler A."/>
            <person name="Costa M.D."/>
            <person name="Nagy L.G."/>
            <person name="Floudas D."/>
            <person name="Copeland A."/>
            <person name="Barry K.W."/>
            <person name="Cichocki N."/>
            <person name="Veneault-Fourrey C."/>
            <person name="LaButti K."/>
            <person name="Lindquist E.A."/>
            <person name="Lipzen A."/>
            <person name="Lundell T."/>
            <person name="Morin E."/>
            <person name="Murat C."/>
            <person name="Sun H."/>
            <person name="Tunlid A."/>
            <person name="Henrissat B."/>
            <person name="Grigoriev I.V."/>
            <person name="Hibbett D.S."/>
            <person name="Martin F."/>
            <person name="Nordberg H.P."/>
            <person name="Cantor M.N."/>
            <person name="Hua S.X."/>
        </authorList>
    </citation>
    <scope>NUCLEOTIDE SEQUENCE [LARGE SCALE GENOMIC DNA]</scope>
    <source>
        <strain evidence="1 2">Marx 270</strain>
    </source>
</reference>
<dbReference type="InParanoid" id="A0A0C3JKK4"/>
<evidence type="ECO:0000313" key="2">
    <source>
        <dbReference type="Proteomes" id="UP000054217"/>
    </source>
</evidence>
<dbReference type="Proteomes" id="UP000054217">
    <property type="component" value="Unassembled WGS sequence"/>
</dbReference>
<dbReference type="AlphaFoldDB" id="A0A0C3JKK4"/>
<sequence>MGNLYLLPYTYRGALNGYNIITCLIFFTELRCLRPLVYVIFSDNQIFRAVLVAGPRVCQCEKLELACHRCHPLLERQWQASKTVNISSEDTRLCGVLSTSCLANRRRAP</sequence>
<dbReference type="EMBL" id="KN832019">
    <property type="protein sequence ID" value="KIN98111.1"/>
    <property type="molecule type" value="Genomic_DNA"/>
</dbReference>
<accession>A0A0C3JKK4</accession>
<gene>
    <name evidence="1" type="ORF">M404DRAFT_862519</name>
</gene>
<proteinExistence type="predicted"/>
<keyword evidence="2" id="KW-1185">Reference proteome</keyword>
<reference evidence="2" key="2">
    <citation type="submission" date="2015-01" db="EMBL/GenBank/DDBJ databases">
        <title>Evolutionary Origins and Diversification of the Mycorrhizal Mutualists.</title>
        <authorList>
            <consortium name="DOE Joint Genome Institute"/>
            <consortium name="Mycorrhizal Genomics Consortium"/>
            <person name="Kohler A."/>
            <person name="Kuo A."/>
            <person name="Nagy L.G."/>
            <person name="Floudas D."/>
            <person name="Copeland A."/>
            <person name="Barry K.W."/>
            <person name="Cichocki N."/>
            <person name="Veneault-Fourrey C."/>
            <person name="LaButti K."/>
            <person name="Lindquist E.A."/>
            <person name="Lipzen A."/>
            <person name="Lundell T."/>
            <person name="Morin E."/>
            <person name="Murat C."/>
            <person name="Riley R."/>
            <person name="Ohm R."/>
            <person name="Sun H."/>
            <person name="Tunlid A."/>
            <person name="Henrissat B."/>
            <person name="Grigoriev I.V."/>
            <person name="Hibbett D.S."/>
            <person name="Martin F."/>
        </authorList>
    </citation>
    <scope>NUCLEOTIDE SEQUENCE [LARGE SCALE GENOMIC DNA]</scope>
    <source>
        <strain evidence="2">Marx 270</strain>
    </source>
</reference>